<comment type="caution">
    <text evidence="2">The sequence shown here is derived from an EMBL/GenBank/DDBJ whole genome shotgun (WGS) entry which is preliminary data.</text>
</comment>
<protein>
    <submittedName>
        <fullName evidence="2">Transcriptional regulator</fullName>
    </submittedName>
</protein>
<dbReference type="InterPro" id="IPR041413">
    <property type="entry name" value="MLTR_LBD"/>
</dbReference>
<dbReference type="RefSeq" id="WP_220206287.1">
    <property type="nucleotide sequence ID" value="NZ_BNJK01000001.1"/>
</dbReference>
<dbReference type="Proteomes" id="UP000597444">
    <property type="component" value="Unassembled WGS sequence"/>
</dbReference>
<dbReference type="Pfam" id="PF17765">
    <property type="entry name" value="MLTR_LBD"/>
    <property type="match status" value="1"/>
</dbReference>
<dbReference type="Gene3D" id="1.10.260.40">
    <property type="entry name" value="lambda repressor-like DNA-binding domains"/>
    <property type="match status" value="1"/>
</dbReference>
<evidence type="ECO:0000259" key="1">
    <source>
        <dbReference type="SMART" id="SM00530"/>
    </source>
</evidence>
<dbReference type="AlphaFoldDB" id="A0A8J3N2I5"/>
<proteinExistence type="predicted"/>
<organism evidence="2 3">
    <name type="scientific">Reticulibacter mediterranei</name>
    <dbReference type="NCBI Taxonomy" id="2778369"/>
    <lineage>
        <taxon>Bacteria</taxon>
        <taxon>Bacillati</taxon>
        <taxon>Chloroflexota</taxon>
        <taxon>Ktedonobacteria</taxon>
        <taxon>Ktedonobacterales</taxon>
        <taxon>Reticulibacteraceae</taxon>
        <taxon>Reticulibacter</taxon>
    </lineage>
</organism>
<dbReference type="PANTHER" id="PTHR35010">
    <property type="entry name" value="BLL4672 PROTEIN-RELATED"/>
    <property type="match status" value="1"/>
</dbReference>
<gene>
    <name evidence="2" type="ORF">KSF_056650</name>
</gene>
<dbReference type="EMBL" id="BNJK01000001">
    <property type="protein sequence ID" value="GHO95617.1"/>
    <property type="molecule type" value="Genomic_DNA"/>
</dbReference>
<dbReference type="SUPFAM" id="SSF47413">
    <property type="entry name" value="lambda repressor-like DNA-binding domains"/>
    <property type="match status" value="1"/>
</dbReference>
<dbReference type="Pfam" id="PF13560">
    <property type="entry name" value="HTH_31"/>
    <property type="match status" value="1"/>
</dbReference>
<sequence length="286" mass="32923">MKDDTKRRAELADFLKTRRARLQPEQFGLPTYGRRRTPGLRRDEVAQMAGLSVSWYTWLEQGRDIIVSDQVLDSLARILQLDEKERRHLFLLTRGMIPVSANEPAASDPFPSGYQAVLDALGTSPAYLLDQRFNVVAWNTIACRVLRDFARLTGRDRNAIWYTLTHLESRELFVDWDEAAQQAVAAFRTIYDQHAGDAWFEQLFEDLMEASPDFRLWWPRHDITWSCDPHEKALNHSQVGYLSLYSTTLVTPEAPTYQMTIFTPHTQEAANKLAQLAQMDNFALAT</sequence>
<name>A0A8J3N2I5_9CHLR</name>
<feature type="domain" description="HTH cro/C1-type" evidence="1">
    <location>
        <begin position="14"/>
        <end position="86"/>
    </location>
</feature>
<dbReference type="InterPro" id="IPR001387">
    <property type="entry name" value="Cro/C1-type_HTH"/>
</dbReference>
<accession>A0A8J3N2I5</accession>
<dbReference type="InterPro" id="IPR010982">
    <property type="entry name" value="Lambda_DNA-bd_dom_sf"/>
</dbReference>
<dbReference type="GO" id="GO:0003677">
    <property type="term" value="F:DNA binding"/>
    <property type="evidence" value="ECO:0007669"/>
    <property type="project" value="InterPro"/>
</dbReference>
<evidence type="ECO:0000313" key="2">
    <source>
        <dbReference type="EMBL" id="GHO95617.1"/>
    </source>
</evidence>
<reference evidence="2" key="1">
    <citation type="submission" date="2020-10" db="EMBL/GenBank/DDBJ databases">
        <title>Taxonomic study of unclassified bacteria belonging to the class Ktedonobacteria.</title>
        <authorList>
            <person name="Yabe S."/>
            <person name="Wang C.M."/>
            <person name="Zheng Y."/>
            <person name="Sakai Y."/>
            <person name="Cavaletti L."/>
            <person name="Monciardini P."/>
            <person name="Donadio S."/>
        </authorList>
    </citation>
    <scope>NUCLEOTIDE SEQUENCE</scope>
    <source>
        <strain evidence="2">ID150040</strain>
    </source>
</reference>
<dbReference type="Gene3D" id="3.30.450.180">
    <property type="match status" value="1"/>
</dbReference>
<dbReference type="CDD" id="cd00093">
    <property type="entry name" value="HTH_XRE"/>
    <property type="match status" value="1"/>
</dbReference>
<evidence type="ECO:0000313" key="3">
    <source>
        <dbReference type="Proteomes" id="UP000597444"/>
    </source>
</evidence>
<keyword evidence="3" id="KW-1185">Reference proteome</keyword>
<dbReference type="SMART" id="SM00530">
    <property type="entry name" value="HTH_XRE"/>
    <property type="match status" value="1"/>
</dbReference>